<evidence type="ECO:0000313" key="3">
    <source>
        <dbReference type="EMBL" id="TFI59091.1"/>
    </source>
</evidence>
<dbReference type="PANTHER" id="PTHR39184">
    <property type="match status" value="1"/>
</dbReference>
<protein>
    <submittedName>
        <fullName evidence="3">PBSX family phage terminase large subunit</fullName>
    </submittedName>
</protein>
<comment type="caution">
    <text evidence="3">The sequence shown here is derived from an EMBL/GenBank/DDBJ whole genome shotgun (WGS) entry which is preliminary data.</text>
</comment>
<dbReference type="OrthoDB" id="479677at2"/>
<dbReference type="PANTHER" id="PTHR39184:SF1">
    <property type="entry name" value="PBSX PHAGE TERMINASE LARGE SUBUNIT"/>
    <property type="match status" value="1"/>
</dbReference>
<evidence type="ECO:0000259" key="2">
    <source>
        <dbReference type="Pfam" id="PF04466"/>
    </source>
</evidence>
<keyword evidence="4" id="KW-1185">Reference proteome</keyword>
<dbReference type="InterPro" id="IPR052380">
    <property type="entry name" value="Viral_DNA_packaging_terminase"/>
</dbReference>
<dbReference type="Pfam" id="PF04466">
    <property type="entry name" value="Terminase_3"/>
    <property type="match status" value="1"/>
</dbReference>
<dbReference type="Gene3D" id="3.40.50.300">
    <property type="entry name" value="P-loop containing nucleotide triphosphate hydrolases"/>
    <property type="match status" value="1"/>
</dbReference>
<dbReference type="EMBL" id="SPDV01000009">
    <property type="protein sequence ID" value="TFI59091.1"/>
    <property type="molecule type" value="Genomic_DNA"/>
</dbReference>
<feature type="domain" description="Phage terminase large subunit N-terminal" evidence="2">
    <location>
        <begin position="75"/>
        <end position="216"/>
    </location>
</feature>
<sequence>MRSARAISARPRSARSNCCSARTATRGRVPGRGREVRPSSASNIGSSARNAENCIPIPVFDPFVPLLRPARDKGAYGGRGSGKSHFFANLLIRDCLESPKDGGEGLRAVCIREVQKDLAQSSKALIEAKLAALNLGAGAGFKVFREVIETPGDGIILFKGMQDTTAEGIKSLEGFRRAWWEEAQTATARSIGLLRPTMRAPGSEMWWSWNPRRKSDPVDMMLRGPEIPSGAAVVCANWRDNQLRTPELDQERRDCLRIHPEQYDHIWEGAYQSAGEGAYYARQLAEARSEGRIGKVAFDPLLTIRLFCDIGGTGARADAFALWPAQFVGREIRVRDYYEAVGQPLAAHLAWARATGYGPERAEFWLPHDGATRDRVFAVSYESALRDAGYRVHVVPNQGKGAAAARIEALRRIFPAIWFDEASTEAGRDALGWYHEKKDEARGIGLGPEHDWSSHAADAAGLMAIAYDAPTQARRIVYSNKGIV</sequence>
<dbReference type="AlphaFoldDB" id="A0A4Y8ZSV2"/>
<feature type="region of interest" description="Disordered" evidence="1">
    <location>
        <begin position="21"/>
        <end position="47"/>
    </location>
</feature>
<reference evidence="3 4" key="1">
    <citation type="submission" date="2019-03" db="EMBL/GenBank/DDBJ databases">
        <title>Genome sequence of Sphingomonas sp. 17J27-24.</title>
        <authorList>
            <person name="Kim M."/>
            <person name="Maeng S."/>
            <person name="Sathiyaraj S."/>
        </authorList>
    </citation>
    <scope>NUCLEOTIDE SEQUENCE [LARGE SCALE GENOMIC DNA]</scope>
    <source>
        <strain evidence="3 4">17J27-24</strain>
    </source>
</reference>
<accession>A0A4Y8ZSV2</accession>
<proteinExistence type="predicted"/>
<organism evidence="3 4">
    <name type="scientific">Sphingomonas parva</name>
    <dbReference type="NCBI Taxonomy" id="2555898"/>
    <lineage>
        <taxon>Bacteria</taxon>
        <taxon>Pseudomonadati</taxon>
        <taxon>Pseudomonadota</taxon>
        <taxon>Alphaproteobacteria</taxon>
        <taxon>Sphingomonadales</taxon>
        <taxon>Sphingomonadaceae</taxon>
        <taxon>Sphingomonas</taxon>
    </lineage>
</organism>
<dbReference type="Proteomes" id="UP000298213">
    <property type="component" value="Unassembled WGS sequence"/>
</dbReference>
<evidence type="ECO:0000313" key="4">
    <source>
        <dbReference type="Proteomes" id="UP000298213"/>
    </source>
</evidence>
<evidence type="ECO:0000256" key="1">
    <source>
        <dbReference type="SAM" id="MobiDB-lite"/>
    </source>
</evidence>
<gene>
    <name evidence="3" type="ORF">E2493_06075</name>
</gene>
<name>A0A4Y8ZSV2_9SPHN</name>
<dbReference type="InterPro" id="IPR035412">
    <property type="entry name" value="Terminase_L_N"/>
</dbReference>
<dbReference type="InterPro" id="IPR027417">
    <property type="entry name" value="P-loop_NTPase"/>
</dbReference>